<evidence type="ECO:0000313" key="3">
    <source>
        <dbReference type="EMBL" id="GFP13116.1"/>
    </source>
</evidence>
<dbReference type="KEGG" id="lhd:HUO_03675"/>
<evidence type="ECO:0000313" key="5">
    <source>
        <dbReference type="EMBL" id="NRO34131.1"/>
    </source>
</evidence>
<evidence type="ECO:0000313" key="4">
    <source>
        <dbReference type="EMBL" id="NRN91326.1"/>
    </source>
</evidence>
<dbReference type="EMBL" id="CP017982">
    <property type="protein sequence ID" value="AYE61038.1"/>
    <property type="molecule type" value="Genomic_DNA"/>
</dbReference>
<evidence type="ECO:0000313" key="6">
    <source>
        <dbReference type="Proteomes" id="UP000063930"/>
    </source>
</evidence>
<gene>
    <name evidence="1" type="ORF">ALV80_02755</name>
    <name evidence="2" type="ORF">BC335_0510</name>
    <name evidence="5" type="ORF">IMAU30003_00363</name>
    <name evidence="4" type="ORF">IMAU50013_00857</name>
    <name evidence="3" type="ORF">LHEJCM1062_09880</name>
</gene>
<dbReference type="Proteomes" id="UP000063930">
    <property type="component" value="Chromosome"/>
</dbReference>
<sequence>MREIPVKQVKSLMKQLLKSKESKYVVLLTKKKDRSLTIESDGEQIKLTEQGYENSVNTFAIADNVAKHAFTAAFKREFPRSHQVYVSEK</sequence>
<dbReference type="Proteomes" id="UP000601587">
    <property type="component" value="Unassembled WGS sequence"/>
</dbReference>
<name>A0A0D5MGT5_LACHE</name>
<reference evidence="4" key="3">
    <citation type="submission" date="2019-09" db="EMBL/GenBank/DDBJ databases">
        <title>Comparative genomic analysis of Lactobacillus helveticus.</title>
        <authorList>
            <person name="Zhang H."/>
            <person name="Chen Y."/>
            <person name="Zhong Z."/>
        </authorList>
    </citation>
    <scope>NUCLEOTIDE SEQUENCE</scope>
    <source>
        <strain evidence="5">IMAU30003</strain>
        <strain evidence="4">IMAU50013</strain>
    </source>
</reference>
<reference evidence="3" key="4">
    <citation type="submission" date="2020-07" db="EMBL/GenBank/DDBJ databases">
        <title>Draft genome sequence of Lactobacillus helveticus strain JCM 1062.</title>
        <authorList>
            <person name="Endo A."/>
            <person name="Maeno S."/>
            <person name="Kido Y."/>
        </authorList>
    </citation>
    <scope>NUCLEOTIDE SEQUENCE</scope>
    <source>
        <strain evidence="3">JCM 1062</strain>
    </source>
</reference>
<evidence type="ECO:0000313" key="8">
    <source>
        <dbReference type="Proteomes" id="UP000601587"/>
    </source>
</evidence>
<dbReference type="EMBL" id="CP012381">
    <property type="protein sequence ID" value="ALI52126.1"/>
    <property type="molecule type" value="Genomic_DNA"/>
</dbReference>
<dbReference type="AlphaFoldDB" id="A0A0D5MGT5"/>
<evidence type="ECO:0000313" key="2">
    <source>
        <dbReference type="EMBL" id="AYE61038.1"/>
    </source>
</evidence>
<dbReference type="RefSeq" id="WP_003629878.1">
    <property type="nucleotide sequence ID" value="NZ_AP023028.1"/>
</dbReference>
<dbReference type="EMBL" id="BLYV01000212">
    <property type="protein sequence ID" value="GFP13116.1"/>
    <property type="molecule type" value="Genomic_DNA"/>
</dbReference>
<dbReference type="Proteomes" id="UP000267794">
    <property type="component" value="Chromosome"/>
</dbReference>
<evidence type="ECO:0000313" key="7">
    <source>
        <dbReference type="Proteomes" id="UP000267794"/>
    </source>
</evidence>
<reference evidence="2 7" key="2">
    <citation type="submission" date="2016-10" db="EMBL/GenBank/DDBJ databases">
        <title>Complete genomic sequencing of Lactobacillus helveticus LH99 and comparative genome analysis.</title>
        <authorList>
            <person name="Li N."/>
            <person name="You C."/>
            <person name="Liu Z."/>
        </authorList>
    </citation>
    <scope>NUCLEOTIDE SEQUENCE [LARGE SCALE GENOMIC DNA]</scope>
    <source>
        <strain evidence="2 7">LH99</strain>
    </source>
</reference>
<dbReference type="Proteomes" id="UP000651333">
    <property type="component" value="Unassembled WGS sequence"/>
</dbReference>
<dbReference type="Proteomes" id="UP000630086">
    <property type="component" value="Unassembled WGS sequence"/>
</dbReference>
<proteinExistence type="predicted"/>
<dbReference type="EMBL" id="WCHB01000006">
    <property type="protein sequence ID" value="NRO34131.1"/>
    <property type="molecule type" value="Genomic_DNA"/>
</dbReference>
<reference evidence="1 6" key="1">
    <citation type="submission" date="2015-08" db="EMBL/GenBank/DDBJ databases">
        <title>Complete genome sequence of Lactobacillus helveticus CAUH18, a probiotic strain originated from koumiss.</title>
        <authorList>
            <person name="Yang Y."/>
            <person name="Hao Y."/>
        </authorList>
    </citation>
    <scope>NUCLEOTIDE SEQUENCE [LARGE SCALE GENOMIC DNA]</scope>
    <source>
        <strain evidence="1 6">CAUH18</strain>
    </source>
</reference>
<dbReference type="EMBL" id="WCGB01000012">
    <property type="protein sequence ID" value="NRN91326.1"/>
    <property type="molecule type" value="Genomic_DNA"/>
</dbReference>
<organism evidence="4 8">
    <name type="scientific">Lactobacillus helveticus</name>
    <name type="common">Lactobacillus suntoryeus</name>
    <dbReference type="NCBI Taxonomy" id="1587"/>
    <lineage>
        <taxon>Bacteria</taxon>
        <taxon>Bacillati</taxon>
        <taxon>Bacillota</taxon>
        <taxon>Bacilli</taxon>
        <taxon>Lactobacillales</taxon>
        <taxon>Lactobacillaceae</taxon>
        <taxon>Lactobacillus</taxon>
    </lineage>
</organism>
<evidence type="ECO:0000313" key="1">
    <source>
        <dbReference type="EMBL" id="ALI52126.1"/>
    </source>
</evidence>
<dbReference type="OrthoDB" id="2084438at2"/>
<accession>A0A0D5MGT5</accession>
<protein>
    <submittedName>
        <fullName evidence="4">Uncharacterized protein</fullName>
    </submittedName>
</protein>